<dbReference type="eggNOG" id="COG0463">
    <property type="taxonomic scope" value="Bacteria"/>
</dbReference>
<dbReference type="HOGENOM" id="CLU_1193658_0_0_7"/>
<dbReference type="InterPro" id="IPR001173">
    <property type="entry name" value="Glyco_trans_2-like"/>
</dbReference>
<feature type="domain" description="Glycosyltransferase 2-like" evidence="1">
    <location>
        <begin position="5"/>
        <end position="159"/>
    </location>
</feature>
<protein>
    <submittedName>
        <fullName evidence="2">Glycosyl transferase family 2</fullName>
    </submittedName>
</protein>
<dbReference type="GO" id="GO:0016740">
    <property type="term" value="F:transferase activity"/>
    <property type="evidence" value="ECO:0007669"/>
    <property type="project" value="UniProtKB-KW"/>
</dbReference>
<dbReference type="Proteomes" id="UP000002191">
    <property type="component" value="Chromosome"/>
</dbReference>
<evidence type="ECO:0000313" key="3">
    <source>
        <dbReference type="Proteomes" id="UP000002191"/>
    </source>
</evidence>
<dbReference type="SUPFAM" id="SSF53448">
    <property type="entry name" value="Nucleotide-diphospho-sugar transferases"/>
    <property type="match status" value="1"/>
</dbReference>
<sequence length="235" mass="27446">MKITLVVLTLNEYESMQEIMPQIDRSCVDQILVVDGGSTDGTIEYCQEHGYEYYIQKKKGIRHAYTEALEHIRGDAILSFSPDGNCRVEDMAPLIAKFREGAYDLVIASRYFDGAKSEDDDLITSFGNWLFTGTVNLLFGAHYTDAMTIYRLYRKQIVYDLELDQDKPYETFEKWYRTTLSWEPMMSARAAKRKLRIGETLGYEPARIAGVRKLQIIRWGLGYYSQFIRDWLFWK</sequence>
<dbReference type="PANTHER" id="PTHR48090:SF7">
    <property type="entry name" value="RFBJ PROTEIN"/>
    <property type="match status" value="1"/>
</dbReference>
<dbReference type="Gene3D" id="3.90.550.10">
    <property type="entry name" value="Spore Coat Polysaccharide Biosynthesis Protein SpsA, Chain A"/>
    <property type="match status" value="1"/>
</dbReference>
<reference evidence="2 3" key="2">
    <citation type="journal article" date="2014" name="Genome Announc.">
        <title>Complete Genome Sequence of the Subsurface, Mesophilic Sulfate-Reducing Bacterium Desulfovibrio aespoeensis Aspo-2.</title>
        <authorList>
            <person name="Pedersen K."/>
            <person name="Bengtsson A."/>
            <person name="Edlund J."/>
            <person name="Rabe L."/>
            <person name="Hazen T."/>
            <person name="Chakraborty R."/>
            <person name="Goodwin L."/>
            <person name="Shapiro N."/>
        </authorList>
    </citation>
    <scope>NUCLEOTIDE SEQUENCE [LARGE SCALE GENOMIC DNA]</scope>
    <source>
        <strain evidence="3">ATCC 700646 / DSM 10631 / Aspo-2</strain>
    </source>
</reference>
<keyword evidence="2" id="KW-0808">Transferase</keyword>
<dbReference type="InterPro" id="IPR050256">
    <property type="entry name" value="Glycosyltransferase_2"/>
</dbReference>
<dbReference type="InterPro" id="IPR029044">
    <property type="entry name" value="Nucleotide-diphossugar_trans"/>
</dbReference>
<dbReference type="KEGG" id="das:Daes_0081"/>
<dbReference type="CDD" id="cd04179">
    <property type="entry name" value="DPM_DPG-synthase_like"/>
    <property type="match status" value="1"/>
</dbReference>
<dbReference type="Pfam" id="PF00535">
    <property type="entry name" value="Glycos_transf_2"/>
    <property type="match status" value="1"/>
</dbReference>
<dbReference type="PANTHER" id="PTHR48090">
    <property type="entry name" value="UNDECAPRENYL-PHOSPHATE 4-DEOXY-4-FORMAMIDO-L-ARABINOSE TRANSFERASE-RELATED"/>
    <property type="match status" value="1"/>
</dbReference>
<dbReference type="OrthoDB" id="9810303at2"/>
<dbReference type="STRING" id="643562.Daes_0081"/>
<reference evidence="3" key="1">
    <citation type="submission" date="2010-12" db="EMBL/GenBank/DDBJ databases">
        <title>Complete sequence of Desulfovibrio aespoeensis Aspo-2.</title>
        <authorList>
            <consortium name="US DOE Joint Genome Institute"/>
            <person name="Lucas S."/>
            <person name="Copeland A."/>
            <person name="Lapidus A."/>
            <person name="Cheng J.-F."/>
            <person name="Goodwin L."/>
            <person name="Pitluck S."/>
            <person name="Chertkov O."/>
            <person name="Misra M."/>
            <person name="Detter J.C."/>
            <person name="Han C."/>
            <person name="Tapia R."/>
            <person name="Land M."/>
            <person name="Hauser L."/>
            <person name="Kyrpides N."/>
            <person name="Ivanova N."/>
            <person name="Ovchinnikova G."/>
            <person name="Pedersen K."/>
            <person name="Jagevall S."/>
            <person name="Hazen T."/>
            <person name="Woyke T."/>
        </authorList>
    </citation>
    <scope>NUCLEOTIDE SEQUENCE [LARGE SCALE GENOMIC DNA]</scope>
    <source>
        <strain evidence="3">ATCC 700646 / DSM 10631 / Aspo-2</strain>
    </source>
</reference>
<keyword evidence="3" id="KW-1185">Reference proteome</keyword>
<dbReference type="AlphaFoldDB" id="E6VUG5"/>
<organism evidence="2 3">
    <name type="scientific">Pseudodesulfovibrio aespoeensis (strain ATCC 700646 / DSM 10631 / Aspo-2)</name>
    <name type="common">Desulfovibrio aespoeensis</name>
    <dbReference type="NCBI Taxonomy" id="643562"/>
    <lineage>
        <taxon>Bacteria</taxon>
        <taxon>Pseudomonadati</taxon>
        <taxon>Thermodesulfobacteriota</taxon>
        <taxon>Desulfovibrionia</taxon>
        <taxon>Desulfovibrionales</taxon>
        <taxon>Desulfovibrionaceae</taxon>
    </lineage>
</organism>
<gene>
    <name evidence="2" type="ordered locus">Daes_0081</name>
</gene>
<accession>E6VUG5</accession>
<dbReference type="EMBL" id="CP002431">
    <property type="protein sequence ID" value="ADU61110.1"/>
    <property type="molecule type" value="Genomic_DNA"/>
</dbReference>
<dbReference type="RefSeq" id="WP_013513047.1">
    <property type="nucleotide sequence ID" value="NC_014844.1"/>
</dbReference>
<proteinExistence type="predicted"/>
<evidence type="ECO:0000313" key="2">
    <source>
        <dbReference type="EMBL" id="ADU61110.1"/>
    </source>
</evidence>
<name>E6VUG5_PSEA9</name>
<evidence type="ECO:0000259" key="1">
    <source>
        <dbReference type="Pfam" id="PF00535"/>
    </source>
</evidence>